<dbReference type="EMBL" id="JAFBMS010000008">
    <property type="protein sequence ID" value="KAG9350528.1"/>
    <property type="molecule type" value="Genomic_DNA"/>
</dbReference>
<evidence type="ECO:0000313" key="2">
    <source>
        <dbReference type="EMBL" id="KAG9350528.1"/>
    </source>
</evidence>
<accession>A0A8T2PLH1</accession>
<sequence>MFLVRGPTLAPKEPAPAMAAGSRVNSLVILTPGQFSWRGSVSQHKKCRAANTERHPITLTTIGYGDKTPQTWTGRLLSAGFALLGISFFALPAAPQCRVMSGALGL</sequence>
<organism evidence="2 3">
    <name type="scientific">Albula glossodonta</name>
    <name type="common">roundjaw bonefish</name>
    <dbReference type="NCBI Taxonomy" id="121402"/>
    <lineage>
        <taxon>Eukaryota</taxon>
        <taxon>Metazoa</taxon>
        <taxon>Chordata</taxon>
        <taxon>Craniata</taxon>
        <taxon>Vertebrata</taxon>
        <taxon>Euteleostomi</taxon>
        <taxon>Actinopterygii</taxon>
        <taxon>Neopterygii</taxon>
        <taxon>Teleostei</taxon>
        <taxon>Albuliformes</taxon>
        <taxon>Albulidae</taxon>
        <taxon>Albula</taxon>
    </lineage>
</organism>
<dbReference type="GO" id="GO:0008076">
    <property type="term" value="C:voltage-gated potassium channel complex"/>
    <property type="evidence" value="ECO:0007669"/>
    <property type="project" value="TreeGrafter"/>
</dbReference>
<dbReference type="PANTHER" id="PTHR47735:SF8">
    <property type="entry name" value="POTASSIUM VOLTAGE-GATED CHANNEL SUBFAMILY KQT MEMBER 5"/>
    <property type="match status" value="1"/>
</dbReference>
<protein>
    <recommendedName>
        <fullName evidence="1">Potassium channel domain-containing protein</fullName>
    </recommendedName>
</protein>
<dbReference type="Gene3D" id="1.10.287.70">
    <property type="match status" value="1"/>
</dbReference>
<proteinExistence type="predicted"/>
<dbReference type="Proteomes" id="UP000824540">
    <property type="component" value="Unassembled WGS sequence"/>
</dbReference>
<name>A0A8T2PLH1_9TELE</name>
<dbReference type="AlphaFoldDB" id="A0A8T2PLH1"/>
<dbReference type="Pfam" id="PF07885">
    <property type="entry name" value="Ion_trans_2"/>
    <property type="match status" value="1"/>
</dbReference>
<dbReference type="SUPFAM" id="SSF81324">
    <property type="entry name" value="Voltage-gated potassium channels"/>
    <property type="match status" value="1"/>
</dbReference>
<dbReference type="InterPro" id="IPR013099">
    <property type="entry name" value="K_chnl_dom"/>
</dbReference>
<dbReference type="OrthoDB" id="8879391at2759"/>
<gene>
    <name evidence="2" type="ORF">JZ751_026894</name>
</gene>
<reference evidence="2" key="1">
    <citation type="thesis" date="2021" institute="BYU ScholarsArchive" country="Provo, UT, USA">
        <title>Applications of and Algorithms for Genome Assembly and Genomic Analyses with an Emphasis on Marine Teleosts.</title>
        <authorList>
            <person name="Pickett B.D."/>
        </authorList>
    </citation>
    <scope>NUCLEOTIDE SEQUENCE</scope>
    <source>
        <strain evidence="2">HI-2016</strain>
    </source>
</reference>
<evidence type="ECO:0000259" key="1">
    <source>
        <dbReference type="Pfam" id="PF07885"/>
    </source>
</evidence>
<feature type="domain" description="Potassium channel" evidence="1">
    <location>
        <begin position="57"/>
        <end position="92"/>
    </location>
</feature>
<dbReference type="PANTHER" id="PTHR47735">
    <property type="entry name" value="POTASSIUM VOLTAGE-GATED CHANNEL SUBFAMILY KQT MEMBER 4"/>
    <property type="match status" value="1"/>
</dbReference>
<dbReference type="GO" id="GO:0005249">
    <property type="term" value="F:voltage-gated potassium channel activity"/>
    <property type="evidence" value="ECO:0007669"/>
    <property type="project" value="InterPro"/>
</dbReference>
<keyword evidence="3" id="KW-1185">Reference proteome</keyword>
<evidence type="ECO:0000313" key="3">
    <source>
        <dbReference type="Proteomes" id="UP000824540"/>
    </source>
</evidence>
<dbReference type="InterPro" id="IPR003937">
    <property type="entry name" value="K_chnl_volt-dep_KCNQ"/>
</dbReference>
<comment type="caution">
    <text evidence="2">The sequence shown here is derived from an EMBL/GenBank/DDBJ whole genome shotgun (WGS) entry which is preliminary data.</text>
</comment>